<gene>
    <name evidence="1" type="ORF">GMORB2_5390</name>
</gene>
<keyword evidence="2" id="KW-1185">Reference proteome</keyword>
<proteinExistence type="predicted"/>
<dbReference type="GeneID" id="55971618"/>
<reference evidence="1" key="1">
    <citation type="submission" date="2020-03" db="EMBL/GenBank/DDBJ databases">
        <title>Site-based positive gene gene selection in Geosmithia morbida across the United States reveals a broad range of putative effectors and factors for local host and environmental adapation.</title>
        <authorList>
            <person name="Onufrak A."/>
            <person name="Murdoch R.W."/>
            <person name="Gazis R."/>
            <person name="Huff M."/>
            <person name="Staton M."/>
            <person name="Klingeman W."/>
            <person name="Hadziabdic D."/>
        </authorList>
    </citation>
    <scope>NUCLEOTIDE SEQUENCE</scope>
    <source>
        <strain evidence="1">1262</strain>
    </source>
</reference>
<dbReference type="RefSeq" id="XP_035323376.1">
    <property type="nucleotide sequence ID" value="XM_035467364.1"/>
</dbReference>
<name>A0A9P4Z155_9HYPO</name>
<dbReference type="Proteomes" id="UP000749293">
    <property type="component" value="Unassembled WGS sequence"/>
</dbReference>
<evidence type="ECO:0000313" key="1">
    <source>
        <dbReference type="EMBL" id="KAF4124724.1"/>
    </source>
</evidence>
<protein>
    <submittedName>
        <fullName evidence="1">Uncharacterized protein</fullName>
    </submittedName>
</protein>
<organism evidence="1 2">
    <name type="scientific">Geosmithia morbida</name>
    <dbReference type="NCBI Taxonomy" id="1094350"/>
    <lineage>
        <taxon>Eukaryota</taxon>
        <taxon>Fungi</taxon>
        <taxon>Dikarya</taxon>
        <taxon>Ascomycota</taxon>
        <taxon>Pezizomycotina</taxon>
        <taxon>Sordariomycetes</taxon>
        <taxon>Hypocreomycetidae</taxon>
        <taxon>Hypocreales</taxon>
        <taxon>Bionectriaceae</taxon>
        <taxon>Geosmithia</taxon>
    </lineage>
</organism>
<dbReference type="AlphaFoldDB" id="A0A9P4Z155"/>
<evidence type="ECO:0000313" key="2">
    <source>
        <dbReference type="Proteomes" id="UP000749293"/>
    </source>
</evidence>
<dbReference type="EMBL" id="JAANYQ010000004">
    <property type="protein sequence ID" value="KAF4124724.1"/>
    <property type="molecule type" value="Genomic_DNA"/>
</dbReference>
<accession>A0A9P4Z155</accession>
<sequence>MASPTLRRPIIEHLGEAQKITGCASPRISWRFVYDANTVSSRTQTAYEIEVTGKFEADVFAV</sequence>
<comment type="caution">
    <text evidence="1">The sequence shown here is derived from an EMBL/GenBank/DDBJ whole genome shotgun (WGS) entry which is preliminary data.</text>
</comment>